<feature type="transmembrane region" description="Helical" evidence="8">
    <location>
        <begin position="31"/>
        <end position="49"/>
    </location>
</feature>
<dbReference type="InterPro" id="IPR003211">
    <property type="entry name" value="AmiSUreI_transpt"/>
</dbReference>
<accession>A0A9X2YNF8</accession>
<name>A0A9X2YNF8_9MYCO</name>
<evidence type="ECO:0000256" key="1">
    <source>
        <dbReference type="ARBA" id="ARBA00004651"/>
    </source>
</evidence>
<protein>
    <submittedName>
        <fullName evidence="9">Transporter</fullName>
    </submittedName>
</protein>
<keyword evidence="4" id="KW-1003">Cell membrane</keyword>
<reference evidence="9" key="1">
    <citation type="submission" date="2020-07" db="EMBL/GenBank/DDBJ databases">
        <authorList>
            <person name="Pettersson B.M.F."/>
            <person name="Behra P.R.K."/>
            <person name="Ramesh M."/>
            <person name="Das S."/>
            <person name="Dasgupta S."/>
            <person name="Kirsebom L.A."/>
        </authorList>
    </citation>
    <scope>NUCLEOTIDE SEQUENCE</scope>
    <source>
        <strain evidence="9">DSM 44615</strain>
    </source>
</reference>
<feature type="transmembrane region" description="Helical" evidence="8">
    <location>
        <begin position="86"/>
        <end position="106"/>
    </location>
</feature>
<evidence type="ECO:0000256" key="3">
    <source>
        <dbReference type="ARBA" id="ARBA00022448"/>
    </source>
</evidence>
<keyword evidence="10" id="KW-1185">Reference proteome</keyword>
<feature type="transmembrane region" description="Helical" evidence="8">
    <location>
        <begin position="6"/>
        <end position="24"/>
    </location>
</feature>
<organism evidence="9 10">
    <name type="scientific">[Mycobacterium] manitobense</name>
    <dbReference type="NCBI Taxonomy" id="190147"/>
    <lineage>
        <taxon>Bacteria</taxon>
        <taxon>Bacillati</taxon>
        <taxon>Actinomycetota</taxon>
        <taxon>Actinomycetes</taxon>
        <taxon>Mycobacteriales</taxon>
        <taxon>Mycobacteriaceae</taxon>
        <taxon>Mycolicibacterium</taxon>
    </lineage>
</organism>
<gene>
    <name evidence="9" type="ORF">H7I41_10970</name>
</gene>
<feature type="transmembrane region" description="Helical" evidence="8">
    <location>
        <begin position="168"/>
        <end position="190"/>
    </location>
</feature>
<evidence type="ECO:0000313" key="10">
    <source>
        <dbReference type="Proteomes" id="UP001140293"/>
    </source>
</evidence>
<dbReference type="AlphaFoldDB" id="A0A9X2YNF8"/>
<evidence type="ECO:0000256" key="7">
    <source>
        <dbReference type="ARBA" id="ARBA00023136"/>
    </source>
</evidence>
<reference evidence="9" key="2">
    <citation type="journal article" date="2022" name="BMC Genomics">
        <title>Comparative genome analysis of mycobacteria focusing on tRNA and non-coding RNA.</title>
        <authorList>
            <person name="Behra P.R.K."/>
            <person name="Pettersson B.M.F."/>
            <person name="Ramesh M."/>
            <person name="Das S."/>
            <person name="Dasgupta S."/>
            <person name="Kirsebom L.A."/>
        </authorList>
    </citation>
    <scope>NUCLEOTIDE SEQUENCE</scope>
    <source>
        <strain evidence="9">DSM 44615</strain>
    </source>
</reference>
<keyword evidence="7 8" id="KW-0472">Membrane</keyword>
<dbReference type="Gene3D" id="1.25.40.600">
    <property type="match status" value="1"/>
</dbReference>
<sequence>MSSVGLLYVGAVLLINGLMLLGRIPPRSAAVFNLFVGALQCVIPTAMLLQANGDAATTLSASGLYLFGFTYLYVGIVNLAGLEPQGVGWFSLFVAMAAVAYAVLSFSSHDPVFGVIWLSWAALWTLFFLVLGLGREDLNRFTGWSVTLLSIPTCSIPAFLMLTGHYRSSALTAVATAVLLAALLVVARLLSSPGRVSGVRARPVYN</sequence>
<keyword evidence="5 8" id="KW-0812">Transmembrane</keyword>
<comment type="similarity">
    <text evidence="2">Belongs to the AmiS/UreI family.</text>
</comment>
<evidence type="ECO:0000256" key="4">
    <source>
        <dbReference type="ARBA" id="ARBA00022475"/>
    </source>
</evidence>
<proteinExistence type="inferred from homology"/>
<dbReference type="EMBL" id="JACKSJ010000085">
    <property type="protein sequence ID" value="MCV7170436.1"/>
    <property type="molecule type" value="Genomic_DNA"/>
</dbReference>
<comment type="caution">
    <text evidence="9">The sequence shown here is derived from an EMBL/GenBank/DDBJ whole genome shotgun (WGS) entry which is preliminary data.</text>
</comment>
<dbReference type="Proteomes" id="UP001140293">
    <property type="component" value="Unassembled WGS sequence"/>
</dbReference>
<evidence type="ECO:0000256" key="5">
    <source>
        <dbReference type="ARBA" id="ARBA00022692"/>
    </source>
</evidence>
<feature type="transmembrane region" description="Helical" evidence="8">
    <location>
        <begin position="141"/>
        <end position="162"/>
    </location>
</feature>
<dbReference type="InterPro" id="IPR038523">
    <property type="entry name" value="AmiSUreI_transpt_sf"/>
</dbReference>
<comment type="subcellular location">
    <subcellularLocation>
        <location evidence="1">Cell membrane</location>
        <topology evidence="1">Multi-pass membrane protein</topology>
    </subcellularLocation>
</comment>
<dbReference type="Pfam" id="PF02293">
    <property type="entry name" value="AmiS_UreI"/>
    <property type="match status" value="1"/>
</dbReference>
<feature type="transmembrane region" description="Helical" evidence="8">
    <location>
        <begin position="112"/>
        <end position="134"/>
    </location>
</feature>
<feature type="transmembrane region" description="Helical" evidence="8">
    <location>
        <begin position="55"/>
        <end position="74"/>
    </location>
</feature>
<dbReference type="RefSeq" id="WP_264012624.1">
    <property type="nucleotide sequence ID" value="NZ_JACKSJ010000085.1"/>
</dbReference>
<evidence type="ECO:0000313" key="9">
    <source>
        <dbReference type="EMBL" id="MCV7170436.1"/>
    </source>
</evidence>
<dbReference type="GO" id="GO:0005886">
    <property type="term" value="C:plasma membrane"/>
    <property type="evidence" value="ECO:0007669"/>
    <property type="project" value="UniProtKB-SubCell"/>
</dbReference>
<keyword evidence="3" id="KW-0813">Transport</keyword>
<keyword evidence="6 8" id="KW-1133">Transmembrane helix</keyword>
<evidence type="ECO:0000256" key="8">
    <source>
        <dbReference type="SAM" id="Phobius"/>
    </source>
</evidence>
<evidence type="ECO:0000256" key="2">
    <source>
        <dbReference type="ARBA" id="ARBA00010068"/>
    </source>
</evidence>
<evidence type="ECO:0000256" key="6">
    <source>
        <dbReference type="ARBA" id="ARBA00022989"/>
    </source>
</evidence>
<dbReference type="CDD" id="cd13429">
    <property type="entry name" value="UreI_AmiS_like_2"/>
    <property type="match status" value="1"/>
</dbReference>